<dbReference type="EMBL" id="JAENIG010000010">
    <property type="protein sequence ID" value="MBK1856079.1"/>
    <property type="molecule type" value="Genomic_DNA"/>
</dbReference>
<keyword evidence="3" id="KW-1185">Reference proteome</keyword>
<sequence>MRRWMGLLLTGLAAVVPVVGTIWLLVLIYKILLSVGDHMIGLSLKALNLLRSGEDLTSEHFAFYGSNFVRFLIPVMLLFLIGFAVANTPGRRVLHWMNSAMERIPYLGFIYSALKQFVDALRNLGGDRKFKSAAYVEYPSPGCRMLGFVTGNYHDAQTGKDVTTVFLPTSPNPMTGFIVIIDDDKVQDSEMTLEEASKMILSAGLVAPASFNQEIK</sequence>
<evidence type="ECO:0000313" key="2">
    <source>
        <dbReference type="EMBL" id="MBK1856079.1"/>
    </source>
</evidence>
<proteinExistence type="predicted"/>
<feature type="transmembrane region" description="Helical" evidence="1">
    <location>
        <begin position="7"/>
        <end position="29"/>
    </location>
</feature>
<reference evidence="2" key="1">
    <citation type="submission" date="2021-01" db="EMBL/GenBank/DDBJ databases">
        <title>Modified the classification status of verrucomicrobia.</title>
        <authorList>
            <person name="Feng X."/>
        </authorList>
    </citation>
    <scope>NUCLEOTIDE SEQUENCE</scope>
    <source>
        <strain evidence="2">5K15</strain>
    </source>
</reference>
<dbReference type="PANTHER" id="PTHR31876:SF26">
    <property type="entry name" value="PROTEIN LIKE COV 2"/>
    <property type="match status" value="1"/>
</dbReference>
<evidence type="ECO:0000313" key="3">
    <source>
        <dbReference type="Proteomes" id="UP000634206"/>
    </source>
</evidence>
<evidence type="ECO:0000256" key="1">
    <source>
        <dbReference type="SAM" id="Phobius"/>
    </source>
</evidence>
<keyword evidence="1" id="KW-0812">Transmembrane</keyword>
<organism evidence="2 3">
    <name type="scientific">Oceaniferula flava</name>
    <dbReference type="NCBI Taxonomy" id="2800421"/>
    <lineage>
        <taxon>Bacteria</taxon>
        <taxon>Pseudomonadati</taxon>
        <taxon>Verrucomicrobiota</taxon>
        <taxon>Verrucomicrobiia</taxon>
        <taxon>Verrucomicrobiales</taxon>
        <taxon>Verrucomicrobiaceae</taxon>
        <taxon>Oceaniferula</taxon>
    </lineage>
</organism>
<dbReference type="AlphaFoldDB" id="A0AAE2VEP0"/>
<keyword evidence="1" id="KW-0472">Membrane</keyword>
<feature type="transmembrane region" description="Helical" evidence="1">
    <location>
        <begin position="68"/>
        <end position="87"/>
    </location>
</feature>
<dbReference type="PANTHER" id="PTHR31876">
    <property type="entry name" value="COV-LIKE PROTEIN 1"/>
    <property type="match status" value="1"/>
</dbReference>
<comment type="caution">
    <text evidence="2">The sequence shown here is derived from an EMBL/GenBank/DDBJ whole genome shotgun (WGS) entry which is preliminary data.</text>
</comment>
<name>A0AAE2VEP0_9BACT</name>
<accession>A0AAE2VEP0</accession>
<dbReference type="InterPro" id="IPR007462">
    <property type="entry name" value="COV1-like"/>
</dbReference>
<protein>
    <submittedName>
        <fullName evidence="2">DUF502 domain-containing protein</fullName>
    </submittedName>
</protein>
<dbReference type="Proteomes" id="UP000634206">
    <property type="component" value="Unassembled WGS sequence"/>
</dbReference>
<keyword evidence="1" id="KW-1133">Transmembrane helix</keyword>
<dbReference type="Pfam" id="PF04367">
    <property type="entry name" value="DUF502"/>
    <property type="match status" value="1"/>
</dbReference>
<gene>
    <name evidence="2" type="ORF">JIN83_13985</name>
</gene>
<dbReference type="RefSeq" id="WP_309490693.1">
    <property type="nucleotide sequence ID" value="NZ_JAENIG010000010.1"/>
</dbReference>